<dbReference type="STRING" id="471853.Bcav_0981"/>
<feature type="transmembrane region" description="Helical" evidence="1">
    <location>
        <begin position="187"/>
        <end position="205"/>
    </location>
</feature>
<sequence length="314" mass="34308">MIWFTWRQHRGEAMGLAGVLLVLTGVALLTGIPMHRAYVQERVAACRTPPPTSDCSAVVESFGARFAGVPEQLAGQLNLLPVLVGVLIGAPILAREYEHGTWQVAWTQAVPRTRWAIVKLGLILVATTAAALLLSALLSWWWRPLGASSFSVERFNYAAPVLSGYFVLAVATGILAGAVIRRTVPAMVATLVVFLSVRLFAEYALRPRYRTPVTTIDPVVGEGEVTQGILDGDNWVLDTFLVDSGGARLDDSAEYELFGGGVDDPSVLAAEGLRQGVTYQPGSRFWEFQLVEAGLFWLLALTFVLLAIWRVRRW</sequence>
<keyword evidence="1" id="KW-0812">Transmembrane</keyword>
<feature type="transmembrane region" description="Helical" evidence="1">
    <location>
        <begin position="73"/>
        <end position="94"/>
    </location>
</feature>
<accession>C5C056</accession>
<evidence type="ECO:0000313" key="3">
    <source>
        <dbReference type="Proteomes" id="UP000007962"/>
    </source>
</evidence>
<protein>
    <recommendedName>
        <fullName evidence="4">Transmembrane transport protein</fullName>
    </recommendedName>
</protein>
<gene>
    <name evidence="2" type="ordered locus">Bcav_0981</name>
</gene>
<keyword evidence="3" id="KW-1185">Reference proteome</keyword>
<dbReference type="AlphaFoldDB" id="C5C056"/>
<dbReference type="KEGG" id="bcv:Bcav_0981"/>
<reference evidence="2 3" key="1">
    <citation type="journal article" date="2009" name="Stand. Genomic Sci.">
        <title>Complete genome sequence of Beutenbergia cavernae type strain (HKI 0122).</title>
        <authorList>
            <person name="Land M."/>
            <person name="Pukall R."/>
            <person name="Abt B."/>
            <person name="Goker M."/>
            <person name="Rohde M."/>
            <person name="Glavina Del Rio T."/>
            <person name="Tice H."/>
            <person name="Copeland A."/>
            <person name="Cheng J.F."/>
            <person name="Lucas S."/>
            <person name="Chen F."/>
            <person name="Nolan M."/>
            <person name="Bruce D."/>
            <person name="Goodwin L."/>
            <person name="Pitluck S."/>
            <person name="Ivanova N."/>
            <person name="Mavromatis K."/>
            <person name="Ovchinnikova G."/>
            <person name="Pati A."/>
            <person name="Chen A."/>
            <person name="Palaniappan K."/>
            <person name="Hauser L."/>
            <person name="Chang Y.J."/>
            <person name="Jefferies C.C."/>
            <person name="Saunders E."/>
            <person name="Brettin T."/>
            <person name="Detter J.C."/>
            <person name="Han C."/>
            <person name="Chain P."/>
            <person name="Bristow J."/>
            <person name="Eisen J.A."/>
            <person name="Markowitz V."/>
            <person name="Hugenholtz P."/>
            <person name="Kyrpides N.C."/>
            <person name="Klenk H.P."/>
            <person name="Lapidus A."/>
        </authorList>
    </citation>
    <scope>NUCLEOTIDE SEQUENCE [LARGE SCALE GENOMIC DNA]</scope>
    <source>
        <strain evidence="3">ATCC BAA-8 / DSM 12333 / NBRC 16432</strain>
    </source>
</reference>
<name>C5C056_BEUC1</name>
<dbReference type="OrthoDB" id="3579673at2"/>
<feature type="transmembrane region" description="Helical" evidence="1">
    <location>
        <begin position="115"/>
        <end position="142"/>
    </location>
</feature>
<evidence type="ECO:0008006" key="4">
    <source>
        <dbReference type="Google" id="ProtNLM"/>
    </source>
</evidence>
<dbReference type="RefSeq" id="WP_012726022.1">
    <property type="nucleotide sequence ID" value="NC_012669.1"/>
</dbReference>
<proteinExistence type="predicted"/>
<evidence type="ECO:0000313" key="2">
    <source>
        <dbReference type="EMBL" id="ACQ79242.1"/>
    </source>
</evidence>
<keyword evidence="1" id="KW-0472">Membrane</keyword>
<dbReference type="eggNOG" id="COG1277">
    <property type="taxonomic scope" value="Bacteria"/>
</dbReference>
<dbReference type="HOGENOM" id="CLU_066229_0_0_11"/>
<dbReference type="EMBL" id="CP001618">
    <property type="protein sequence ID" value="ACQ79242.1"/>
    <property type="molecule type" value="Genomic_DNA"/>
</dbReference>
<feature type="transmembrane region" description="Helical" evidence="1">
    <location>
        <begin position="12"/>
        <end position="32"/>
    </location>
</feature>
<evidence type="ECO:0000256" key="1">
    <source>
        <dbReference type="SAM" id="Phobius"/>
    </source>
</evidence>
<feature type="transmembrane region" description="Helical" evidence="1">
    <location>
        <begin position="288"/>
        <end position="309"/>
    </location>
</feature>
<keyword evidence="1" id="KW-1133">Transmembrane helix</keyword>
<organism evidence="2 3">
    <name type="scientific">Beutenbergia cavernae (strain ATCC BAA-8 / DSM 12333 / CCUG 43141 / JCM 11478 / NBRC 16432 / NCIMB 13614 / HKI 0122)</name>
    <dbReference type="NCBI Taxonomy" id="471853"/>
    <lineage>
        <taxon>Bacteria</taxon>
        <taxon>Bacillati</taxon>
        <taxon>Actinomycetota</taxon>
        <taxon>Actinomycetes</taxon>
        <taxon>Micrococcales</taxon>
        <taxon>Beutenbergiaceae</taxon>
        <taxon>Beutenbergia</taxon>
    </lineage>
</organism>
<feature type="transmembrane region" description="Helical" evidence="1">
    <location>
        <begin position="162"/>
        <end position="180"/>
    </location>
</feature>
<dbReference type="Proteomes" id="UP000007962">
    <property type="component" value="Chromosome"/>
</dbReference>